<protein>
    <submittedName>
        <fullName evidence="1">86_t:CDS:1</fullName>
    </submittedName>
</protein>
<dbReference type="Proteomes" id="UP000789860">
    <property type="component" value="Unassembled WGS sequence"/>
</dbReference>
<comment type="caution">
    <text evidence="1">The sequence shown here is derived from an EMBL/GenBank/DDBJ whole genome shotgun (WGS) entry which is preliminary data.</text>
</comment>
<accession>A0ACA9L4Q4</accession>
<sequence>MAAIIKAQEKTNTAADLNAPTNDNNMINDETHKQLEKYLEKYKVPVDKYDHLQFDIKGIPIGKGGSAVVYRAIYEGKTYALKKKIIANTPLGYSTLYCQCWSSNEGQRPTIDKIMKVLEELPTKITTEYITNKIEIKQSEANNLSDDGSSLSGDFENSLVSQTAHFTDNLISPNPNPKNDQDTQITIRINDDTSKDLVISTPTALIKPSNKNESKMINNKIDPLENIIKEFDLDIYDYDEFTNFSENNKNQNNQIEYVEWKNRGLKFALKSLKIEGESESAIRNIAREVRLLRNITKHYHPNINQFSGIAKDPQLHNDSPLQNVDKPKDEHEKYLIKQEHFDLIFKWIKESRKGIRREEKYCAANQSFIFNLNLNNLEKSILSRARSNKSIKLSENYGPCFRDDLSLAKNFKEDCECKCSKQHYERLIRESDANFSVEEYEVFQIIKRS</sequence>
<gene>
    <name evidence="1" type="ORF">SCALOS_LOCUS3510</name>
</gene>
<reference evidence="1" key="1">
    <citation type="submission" date="2021-06" db="EMBL/GenBank/DDBJ databases">
        <authorList>
            <person name="Kallberg Y."/>
            <person name="Tangrot J."/>
            <person name="Rosling A."/>
        </authorList>
    </citation>
    <scope>NUCLEOTIDE SEQUENCE</scope>
    <source>
        <strain evidence="1">AU212A</strain>
    </source>
</reference>
<organism evidence="1 2">
    <name type="scientific">Scutellospora calospora</name>
    <dbReference type="NCBI Taxonomy" id="85575"/>
    <lineage>
        <taxon>Eukaryota</taxon>
        <taxon>Fungi</taxon>
        <taxon>Fungi incertae sedis</taxon>
        <taxon>Mucoromycota</taxon>
        <taxon>Glomeromycotina</taxon>
        <taxon>Glomeromycetes</taxon>
        <taxon>Diversisporales</taxon>
        <taxon>Gigasporaceae</taxon>
        <taxon>Scutellospora</taxon>
    </lineage>
</organism>
<name>A0ACA9L4Q4_9GLOM</name>
<evidence type="ECO:0000313" key="2">
    <source>
        <dbReference type="Proteomes" id="UP000789860"/>
    </source>
</evidence>
<evidence type="ECO:0000313" key="1">
    <source>
        <dbReference type="EMBL" id="CAG8507381.1"/>
    </source>
</evidence>
<dbReference type="EMBL" id="CAJVPM010003923">
    <property type="protein sequence ID" value="CAG8507381.1"/>
    <property type="molecule type" value="Genomic_DNA"/>
</dbReference>
<keyword evidence="2" id="KW-1185">Reference proteome</keyword>
<proteinExistence type="predicted"/>